<proteinExistence type="predicted"/>
<protein>
    <submittedName>
        <fullName evidence="1">Uncharacterized protein</fullName>
    </submittedName>
</protein>
<gene>
    <name evidence="1" type="ORF">LCGC14_1937250</name>
</gene>
<dbReference type="EMBL" id="LAZR01020906">
    <property type="protein sequence ID" value="KKL87186.1"/>
    <property type="molecule type" value="Genomic_DNA"/>
</dbReference>
<comment type="caution">
    <text evidence="1">The sequence shown here is derived from an EMBL/GenBank/DDBJ whole genome shotgun (WGS) entry which is preliminary data.</text>
</comment>
<name>A0A0F9G9V0_9ZZZZ</name>
<evidence type="ECO:0000313" key="1">
    <source>
        <dbReference type="EMBL" id="KKL87186.1"/>
    </source>
</evidence>
<feature type="non-terminal residue" evidence="1">
    <location>
        <position position="440"/>
    </location>
</feature>
<sequence>MKWIVNSAILAILVFVMASAVAGYDFDPGRDINLRDRYDIKNAVDIDTACLNLSGDNRCAWLQDPSGIPVHNQLSGLQGGTTDQYYHLNQSIHDTVISSVFSWITSAFFDQDLNTTDSVTFVNVTAGWFKGQFNWTEDSSYLSFDGTTLSFSEANLNNTIDARAGTYFAGGEYLYLNASNYFFFNETVLNATGDLRWILQSNEGNLNVNQSDWWITYDSASDLNNLITLSQANITDEDWIENSQEGDLNVNQSDWWITYDEASDLNNLLTLDWDNITNKFITAVDGVYIYMSGTTVTFNETAMNNTGDARYINVDGETSNISTTGNVTAAYYIGDGSQLHGIQHGSLALFLINNASDISGSKILFTDVGVATPVTLSETITATDTEYQNWTTNDGVPNLHELLDGVNEMHIHARVTGAGTKDTTLLWKLFQNDTSGNMNL</sequence>
<reference evidence="1" key="1">
    <citation type="journal article" date="2015" name="Nature">
        <title>Complex archaea that bridge the gap between prokaryotes and eukaryotes.</title>
        <authorList>
            <person name="Spang A."/>
            <person name="Saw J.H."/>
            <person name="Jorgensen S.L."/>
            <person name="Zaremba-Niedzwiedzka K."/>
            <person name="Martijn J."/>
            <person name="Lind A.E."/>
            <person name="van Eijk R."/>
            <person name="Schleper C."/>
            <person name="Guy L."/>
            <person name="Ettema T.J."/>
        </authorList>
    </citation>
    <scope>NUCLEOTIDE SEQUENCE</scope>
</reference>
<organism evidence="1">
    <name type="scientific">marine sediment metagenome</name>
    <dbReference type="NCBI Taxonomy" id="412755"/>
    <lineage>
        <taxon>unclassified sequences</taxon>
        <taxon>metagenomes</taxon>
        <taxon>ecological metagenomes</taxon>
    </lineage>
</organism>
<accession>A0A0F9G9V0</accession>
<dbReference type="AlphaFoldDB" id="A0A0F9G9V0"/>